<dbReference type="SUPFAM" id="SSF55781">
    <property type="entry name" value="GAF domain-like"/>
    <property type="match status" value="1"/>
</dbReference>
<dbReference type="InterPro" id="IPR036390">
    <property type="entry name" value="WH_DNA-bd_sf"/>
</dbReference>
<dbReference type="HAMAP" id="MF_00081">
    <property type="entry name" value="HrcA"/>
    <property type="match status" value="1"/>
</dbReference>
<keyword evidence="2 5" id="KW-0805">Transcription regulation</keyword>
<dbReference type="NCBIfam" id="TIGR00331">
    <property type="entry name" value="hrcA"/>
    <property type="match status" value="1"/>
</dbReference>
<dbReference type="Pfam" id="PF03444">
    <property type="entry name" value="WHD_HrcA"/>
    <property type="match status" value="1"/>
</dbReference>
<proteinExistence type="inferred from homology"/>
<dbReference type="Pfam" id="PF01628">
    <property type="entry name" value="HrcA"/>
    <property type="match status" value="1"/>
</dbReference>
<accession>A0ABY4CI46</accession>
<evidence type="ECO:0000256" key="4">
    <source>
        <dbReference type="ARBA" id="ARBA00023163"/>
    </source>
</evidence>
<keyword evidence="3 5" id="KW-0346">Stress response</keyword>
<dbReference type="EMBL" id="CP089291">
    <property type="protein sequence ID" value="UOF88911.1"/>
    <property type="molecule type" value="Genomic_DNA"/>
</dbReference>
<evidence type="ECO:0000256" key="3">
    <source>
        <dbReference type="ARBA" id="ARBA00023016"/>
    </source>
</evidence>
<dbReference type="InterPro" id="IPR023120">
    <property type="entry name" value="WHTH_transcript_rep_HrcA_IDD"/>
</dbReference>
<evidence type="ECO:0000256" key="2">
    <source>
        <dbReference type="ARBA" id="ARBA00023015"/>
    </source>
</evidence>
<dbReference type="InterPro" id="IPR029016">
    <property type="entry name" value="GAF-like_dom_sf"/>
</dbReference>
<dbReference type="Gene3D" id="3.30.390.60">
    <property type="entry name" value="Heat-inducible transcription repressor hrca homolog, domain 3"/>
    <property type="match status" value="1"/>
</dbReference>
<keyword evidence="9" id="KW-1185">Reference proteome</keyword>
<dbReference type="Proteomes" id="UP000830167">
    <property type="component" value="Chromosome"/>
</dbReference>
<organism evidence="8 9">
    <name type="scientific">Fodinisporobacter ferrooxydans</name>
    <dbReference type="NCBI Taxonomy" id="2901836"/>
    <lineage>
        <taxon>Bacteria</taxon>
        <taxon>Bacillati</taxon>
        <taxon>Bacillota</taxon>
        <taxon>Bacilli</taxon>
        <taxon>Bacillales</taxon>
        <taxon>Alicyclobacillaceae</taxon>
        <taxon>Fodinisporobacter</taxon>
    </lineage>
</organism>
<dbReference type="Gene3D" id="1.10.10.10">
    <property type="entry name" value="Winged helix-like DNA-binding domain superfamily/Winged helix DNA-binding domain"/>
    <property type="match status" value="1"/>
</dbReference>
<dbReference type="InterPro" id="IPR005104">
    <property type="entry name" value="WHTH_HrcA_DNA-bd"/>
</dbReference>
<dbReference type="SUPFAM" id="SSF46785">
    <property type="entry name" value="Winged helix' DNA-binding domain"/>
    <property type="match status" value="1"/>
</dbReference>
<dbReference type="InterPro" id="IPR036388">
    <property type="entry name" value="WH-like_DNA-bd_sf"/>
</dbReference>
<keyword evidence="4 5" id="KW-0804">Transcription</keyword>
<comment type="similarity">
    <text evidence="5">Belongs to the HrcA family.</text>
</comment>
<dbReference type="Gene3D" id="3.30.450.40">
    <property type="match status" value="1"/>
</dbReference>
<feature type="domain" description="Winged helix-turn-helix transcription repressor HrcA DNA-binding" evidence="7">
    <location>
        <begin position="1"/>
        <end position="72"/>
    </location>
</feature>
<evidence type="ECO:0000256" key="5">
    <source>
        <dbReference type="HAMAP-Rule" id="MF_00081"/>
    </source>
</evidence>
<dbReference type="PANTHER" id="PTHR34824">
    <property type="entry name" value="HEAT-INDUCIBLE TRANSCRIPTION REPRESSOR HRCA"/>
    <property type="match status" value="1"/>
</dbReference>
<reference evidence="8" key="1">
    <citation type="submission" date="2021-12" db="EMBL/GenBank/DDBJ databases">
        <title>Alicyclobacillaceae gen. nov., sp. nov., isolated from chalcocite enrichment system.</title>
        <authorList>
            <person name="Jiang Z."/>
        </authorList>
    </citation>
    <scope>NUCLEOTIDE SEQUENCE</scope>
    <source>
        <strain evidence="8">MYW30-H2</strain>
    </source>
</reference>
<dbReference type="PIRSF" id="PIRSF005485">
    <property type="entry name" value="HrcA"/>
    <property type="match status" value="1"/>
</dbReference>
<keyword evidence="1 5" id="KW-0678">Repressor</keyword>
<dbReference type="PANTHER" id="PTHR34824:SF1">
    <property type="entry name" value="HEAT-INDUCIBLE TRANSCRIPTION REPRESSOR HRCA"/>
    <property type="match status" value="1"/>
</dbReference>
<evidence type="ECO:0000313" key="9">
    <source>
        <dbReference type="Proteomes" id="UP000830167"/>
    </source>
</evidence>
<evidence type="ECO:0000259" key="7">
    <source>
        <dbReference type="Pfam" id="PF03444"/>
    </source>
</evidence>
<sequence>MLTERQKLILRAIIEDYVQSAEPVGSRTLSKHEDIQFSAATIRNEMSDLEELGFLEQPHTSAGRIPSKKGYRFYVDHLLDPFELKSHDIVSMRSLFVKKMDQLEQIVQHTAHILSSLTNYTSIVLGPQIYEHNVRRIDLIPLRDRSAVVIIVTDTGHVENRTVQIPEHVSVDAIEQFVRILNDKLTGVPLYQIRSRMYSEIMQEMQKHLETYEEALAILDQISHPDQEGRVYLGGTTKMLSQPEFRDIEKVKPLFDMFEHTQQVVQILGPPEQLGIQIRIGLENGVEPLQNCSIITSTYSIQGKPAGTIGVLGPTRMDYGRVIRILAELTDVLSTALNRIQT</sequence>
<evidence type="ECO:0000256" key="1">
    <source>
        <dbReference type="ARBA" id="ARBA00022491"/>
    </source>
</evidence>
<comment type="function">
    <text evidence="5">Negative regulator of class I heat shock genes (grpE-dnaK-dnaJ and groELS operons). Prevents heat-shock induction of these operons.</text>
</comment>
<protein>
    <recommendedName>
        <fullName evidence="5">Heat-inducible transcription repressor HrcA</fullName>
    </recommendedName>
</protein>
<name>A0ABY4CI46_9BACL</name>
<evidence type="ECO:0000313" key="8">
    <source>
        <dbReference type="EMBL" id="UOF88911.1"/>
    </source>
</evidence>
<feature type="domain" description="Heat-inducible transcription repressor HrcA C-terminal" evidence="6">
    <location>
        <begin position="104"/>
        <end position="323"/>
    </location>
</feature>
<dbReference type="RefSeq" id="WP_347435592.1">
    <property type="nucleotide sequence ID" value="NZ_CP089291.1"/>
</dbReference>
<dbReference type="InterPro" id="IPR002571">
    <property type="entry name" value="HrcA"/>
</dbReference>
<dbReference type="InterPro" id="IPR021153">
    <property type="entry name" value="HrcA_C"/>
</dbReference>
<evidence type="ECO:0000259" key="6">
    <source>
        <dbReference type="Pfam" id="PF01628"/>
    </source>
</evidence>
<gene>
    <name evidence="5 8" type="primary">hrcA</name>
    <name evidence="8" type="ORF">LSG31_13310</name>
</gene>